<dbReference type="HOGENOM" id="CLU_2707393_0_0_1"/>
<dbReference type="Proteomes" id="UP000008744">
    <property type="component" value="Unassembled WGS sequence"/>
</dbReference>
<dbReference type="EMBL" id="CH479199">
    <property type="protein sequence ID" value="EDW29623.1"/>
    <property type="molecule type" value="Genomic_DNA"/>
</dbReference>
<keyword evidence="1" id="KW-1133">Transmembrane helix</keyword>
<evidence type="ECO:0000313" key="2">
    <source>
        <dbReference type="EMBL" id="EDW29623.1"/>
    </source>
</evidence>
<evidence type="ECO:0000256" key="1">
    <source>
        <dbReference type="SAM" id="Phobius"/>
    </source>
</evidence>
<protein>
    <submittedName>
        <fullName evidence="2">GL22660</fullName>
    </submittedName>
</protein>
<accession>B4H046</accession>
<sequence>MHNIANYLMGVPQLIIVLLIALHILYHLLHAGWLQSLQNLRLDRNLKGLSAAPQDAVSPAKENSISWRASTSG</sequence>
<feature type="transmembrane region" description="Helical" evidence="1">
    <location>
        <begin position="12"/>
        <end position="34"/>
    </location>
</feature>
<gene>
    <name evidence="2" type="primary">Dper\GL22660</name>
    <name evidence="2" type="ORF">Dper_GL22660</name>
</gene>
<proteinExistence type="predicted"/>
<name>B4H046_DROPE</name>
<keyword evidence="1" id="KW-0472">Membrane</keyword>
<evidence type="ECO:0000313" key="3">
    <source>
        <dbReference type="Proteomes" id="UP000008744"/>
    </source>
</evidence>
<reference evidence="2 3" key="1">
    <citation type="journal article" date="2007" name="Nature">
        <title>Evolution of genes and genomes on the Drosophila phylogeny.</title>
        <authorList>
            <consortium name="Drosophila 12 Genomes Consortium"/>
            <person name="Clark A.G."/>
            <person name="Eisen M.B."/>
            <person name="Smith D.R."/>
            <person name="Bergman C.M."/>
            <person name="Oliver B."/>
            <person name="Markow T.A."/>
            <person name="Kaufman T.C."/>
            <person name="Kellis M."/>
            <person name="Gelbart W."/>
            <person name="Iyer V.N."/>
            <person name="Pollard D.A."/>
            <person name="Sackton T.B."/>
            <person name="Larracuente A.M."/>
            <person name="Singh N.D."/>
            <person name="Abad J.P."/>
            <person name="Abt D.N."/>
            <person name="Adryan B."/>
            <person name="Aguade M."/>
            <person name="Akashi H."/>
            <person name="Anderson W.W."/>
            <person name="Aquadro C.F."/>
            <person name="Ardell D.H."/>
            <person name="Arguello R."/>
            <person name="Artieri C.G."/>
            <person name="Barbash D.A."/>
            <person name="Barker D."/>
            <person name="Barsanti P."/>
            <person name="Batterham P."/>
            <person name="Batzoglou S."/>
            <person name="Begun D."/>
            <person name="Bhutkar A."/>
            <person name="Blanco E."/>
            <person name="Bosak S.A."/>
            <person name="Bradley R.K."/>
            <person name="Brand A.D."/>
            <person name="Brent M.R."/>
            <person name="Brooks A.N."/>
            <person name="Brown R.H."/>
            <person name="Butlin R.K."/>
            <person name="Caggese C."/>
            <person name="Calvi B.R."/>
            <person name="Bernardo de Carvalho A."/>
            <person name="Caspi A."/>
            <person name="Castrezana S."/>
            <person name="Celniker S.E."/>
            <person name="Chang J.L."/>
            <person name="Chapple C."/>
            <person name="Chatterji S."/>
            <person name="Chinwalla A."/>
            <person name="Civetta A."/>
            <person name="Clifton S.W."/>
            <person name="Comeron J.M."/>
            <person name="Costello J.C."/>
            <person name="Coyne J.A."/>
            <person name="Daub J."/>
            <person name="David R.G."/>
            <person name="Delcher A.L."/>
            <person name="Delehaunty K."/>
            <person name="Do C.B."/>
            <person name="Ebling H."/>
            <person name="Edwards K."/>
            <person name="Eickbush T."/>
            <person name="Evans J.D."/>
            <person name="Filipski A."/>
            <person name="Findeiss S."/>
            <person name="Freyhult E."/>
            <person name="Fulton L."/>
            <person name="Fulton R."/>
            <person name="Garcia A.C."/>
            <person name="Gardiner A."/>
            <person name="Garfield D.A."/>
            <person name="Garvin B.E."/>
            <person name="Gibson G."/>
            <person name="Gilbert D."/>
            <person name="Gnerre S."/>
            <person name="Godfrey J."/>
            <person name="Good R."/>
            <person name="Gotea V."/>
            <person name="Gravely B."/>
            <person name="Greenberg A.J."/>
            <person name="Griffiths-Jones S."/>
            <person name="Gross S."/>
            <person name="Guigo R."/>
            <person name="Gustafson E.A."/>
            <person name="Haerty W."/>
            <person name="Hahn M.W."/>
            <person name="Halligan D.L."/>
            <person name="Halpern A.L."/>
            <person name="Halter G.M."/>
            <person name="Han M.V."/>
            <person name="Heger A."/>
            <person name="Hillier L."/>
            <person name="Hinrichs A.S."/>
            <person name="Holmes I."/>
            <person name="Hoskins R.A."/>
            <person name="Hubisz M.J."/>
            <person name="Hultmark D."/>
            <person name="Huntley M.A."/>
            <person name="Jaffe D.B."/>
            <person name="Jagadeeshan S."/>
            <person name="Jeck W.R."/>
            <person name="Johnson J."/>
            <person name="Jones C.D."/>
            <person name="Jordan W.C."/>
            <person name="Karpen G.H."/>
            <person name="Kataoka E."/>
            <person name="Keightley P.D."/>
            <person name="Kheradpour P."/>
            <person name="Kirkness E.F."/>
            <person name="Koerich L.B."/>
            <person name="Kristiansen K."/>
            <person name="Kudrna D."/>
            <person name="Kulathinal R.J."/>
            <person name="Kumar S."/>
            <person name="Kwok R."/>
            <person name="Lander E."/>
            <person name="Langley C.H."/>
            <person name="Lapoint R."/>
            <person name="Lazzaro B.P."/>
            <person name="Lee S.J."/>
            <person name="Levesque L."/>
            <person name="Li R."/>
            <person name="Lin C.F."/>
            <person name="Lin M.F."/>
            <person name="Lindblad-Toh K."/>
            <person name="Llopart A."/>
            <person name="Long M."/>
            <person name="Low L."/>
            <person name="Lozovsky E."/>
            <person name="Lu J."/>
            <person name="Luo M."/>
            <person name="Machado C.A."/>
            <person name="Makalowski W."/>
            <person name="Marzo M."/>
            <person name="Matsuda M."/>
            <person name="Matzkin L."/>
            <person name="McAllister B."/>
            <person name="McBride C.S."/>
            <person name="McKernan B."/>
            <person name="McKernan K."/>
            <person name="Mendez-Lago M."/>
            <person name="Minx P."/>
            <person name="Mollenhauer M.U."/>
            <person name="Montooth K."/>
            <person name="Mount S.M."/>
            <person name="Mu X."/>
            <person name="Myers E."/>
            <person name="Negre B."/>
            <person name="Newfeld S."/>
            <person name="Nielsen R."/>
            <person name="Noor M.A."/>
            <person name="O'Grady P."/>
            <person name="Pachter L."/>
            <person name="Papaceit M."/>
            <person name="Parisi M.J."/>
            <person name="Parisi M."/>
            <person name="Parts L."/>
            <person name="Pedersen J.S."/>
            <person name="Pesole G."/>
            <person name="Phillippy A.M."/>
            <person name="Ponting C.P."/>
            <person name="Pop M."/>
            <person name="Porcelli D."/>
            <person name="Powell J.R."/>
            <person name="Prohaska S."/>
            <person name="Pruitt K."/>
            <person name="Puig M."/>
            <person name="Quesneville H."/>
            <person name="Ram K.R."/>
            <person name="Rand D."/>
            <person name="Rasmussen M.D."/>
            <person name="Reed L.K."/>
            <person name="Reenan R."/>
            <person name="Reily A."/>
            <person name="Remington K.A."/>
            <person name="Rieger T.T."/>
            <person name="Ritchie M.G."/>
            <person name="Robin C."/>
            <person name="Rogers Y.H."/>
            <person name="Rohde C."/>
            <person name="Rozas J."/>
            <person name="Rubenfield M.J."/>
            <person name="Ruiz A."/>
            <person name="Russo S."/>
            <person name="Salzberg S.L."/>
            <person name="Sanchez-Gracia A."/>
            <person name="Saranga D.J."/>
            <person name="Sato H."/>
            <person name="Schaeffer S.W."/>
            <person name="Schatz M.C."/>
            <person name="Schlenke T."/>
            <person name="Schwartz R."/>
            <person name="Segarra C."/>
            <person name="Singh R.S."/>
            <person name="Sirot L."/>
            <person name="Sirota M."/>
            <person name="Sisneros N.B."/>
            <person name="Smith C.D."/>
            <person name="Smith T.F."/>
            <person name="Spieth J."/>
            <person name="Stage D.E."/>
            <person name="Stark A."/>
            <person name="Stephan W."/>
            <person name="Strausberg R.L."/>
            <person name="Strempel S."/>
            <person name="Sturgill D."/>
            <person name="Sutton G."/>
            <person name="Sutton G.G."/>
            <person name="Tao W."/>
            <person name="Teichmann S."/>
            <person name="Tobari Y.N."/>
            <person name="Tomimura Y."/>
            <person name="Tsolas J.M."/>
            <person name="Valente V.L."/>
            <person name="Venter E."/>
            <person name="Venter J.C."/>
            <person name="Vicario S."/>
            <person name="Vieira F.G."/>
            <person name="Vilella A.J."/>
            <person name="Villasante A."/>
            <person name="Walenz B."/>
            <person name="Wang J."/>
            <person name="Wasserman M."/>
            <person name="Watts T."/>
            <person name="Wilson D."/>
            <person name="Wilson R.K."/>
            <person name="Wing R.A."/>
            <person name="Wolfner M.F."/>
            <person name="Wong A."/>
            <person name="Wong G.K."/>
            <person name="Wu C.I."/>
            <person name="Wu G."/>
            <person name="Yamamoto D."/>
            <person name="Yang H.P."/>
            <person name="Yang S.P."/>
            <person name="Yorke J.A."/>
            <person name="Yoshida K."/>
            <person name="Zdobnov E."/>
            <person name="Zhang P."/>
            <person name="Zhang Y."/>
            <person name="Zimin A.V."/>
            <person name="Baldwin J."/>
            <person name="Abdouelleil A."/>
            <person name="Abdulkadir J."/>
            <person name="Abebe A."/>
            <person name="Abera B."/>
            <person name="Abreu J."/>
            <person name="Acer S.C."/>
            <person name="Aftuck L."/>
            <person name="Alexander A."/>
            <person name="An P."/>
            <person name="Anderson E."/>
            <person name="Anderson S."/>
            <person name="Arachi H."/>
            <person name="Azer M."/>
            <person name="Bachantsang P."/>
            <person name="Barry A."/>
            <person name="Bayul T."/>
            <person name="Berlin A."/>
            <person name="Bessette D."/>
            <person name="Bloom T."/>
            <person name="Blye J."/>
            <person name="Boguslavskiy L."/>
            <person name="Bonnet C."/>
            <person name="Boukhgalter B."/>
            <person name="Bourzgui I."/>
            <person name="Brown A."/>
            <person name="Cahill P."/>
            <person name="Channer S."/>
            <person name="Cheshatsang Y."/>
            <person name="Chuda L."/>
            <person name="Citroen M."/>
            <person name="Collymore A."/>
            <person name="Cooke P."/>
            <person name="Costello M."/>
            <person name="D'Aco K."/>
            <person name="Daza R."/>
            <person name="De Haan G."/>
            <person name="DeGray S."/>
            <person name="DeMaso C."/>
            <person name="Dhargay N."/>
            <person name="Dooley K."/>
            <person name="Dooley E."/>
            <person name="Doricent M."/>
            <person name="Dorje P."/>
            <person name="Dorjee K."/>
            <person name="Dupes A."/>
            <person name="Elong R."/>
            <person name="Falk J."/>
            <person name="Farina A."/>
            <person name="Faro S."/>
            <person name="Ferguson D."/>
            <person name="Fisher S."/>
            <person name="Foley C.D."/>
            <person name="Franke A."/>
            <person name="Friedrich D."/>
            <person name="Gadbois L."/>
            <person name="Gearin G."/>
            <person name="Gearin C.R."/>
            <person name="Giannoukos G."/>
            <person name="Goode T."/>
            <person name="Graham J."/>
            <person name="Grandbois E."/>
            <person name="Grewal S."/>
            <person name="Gyaltsen K."/>
            <person name="Hafez N."/>
            <person name="Hagos B."/>
            <person name="Hall J."/>
            <person name="Henson C."/>
            <person name="Hollinger A."/>
            <person name="Honan T."/>
            <person name="Huard M.D."/>
            <person name="Hughes L."/>
            <person name="Hurhula B."/>
            <person name="Husby M.E."/>
            <person name="Kamat A."/>
            <person name="Kanga B."/>
            <person name="Kashin S."/>
            <person name="Khazanovich D."/>
            <person name="Kisner P."/>
            <person name="Lance K."/>
            <person name="Lara M."/>
            <person name="Lee W."/>
            <person name="Lennon N."/>
            <person name="Letendre F."/>
            <person name="LeVine R."/>
            <person name="Lipovsky A."/>
            <person name="Liu X."/>
            <person name="Liu J."/>
            <person name="Liu S."/>
            <person name="Lokyitsang T."/>
            <person name="Lokyitsang Y."/>
            <person name="Lubonja R."/>
            <person name="Lui A."/>
            <person name="MacDonald P."/>
            <person name="Magnisalis V."/>
            <person name="Maru K."/>
            <person name="Matthews C."/>
            <person name="McCusker W."/>
            <person name="McDonough S."/>
            <person name="Mehta T."/>
            <person name="Meldrim J."/>
            <person name="Meneus L."/>
            <person name="Mihai O."/>
            <person name="Mihalev A."/>
            <person name="Mihova T."/>
            <person name="Mittelman R."/>
            <person name="Mlenga V."/>
            <person name="Montmayeur A."/>
            <person name="Mulrain L."/>
            <person name="Navidi A."/>
            <person name="Naylor J."/>
            <person name="Negash T."/>
            <person name="Nguyen T."/>
            <person name="Nguyen N."/>
            <person name="Nicol R."/>
            <person name="Norbu C."/>
            <person name="Norbu N."/>
            <person name="Novod N."/>
            <person name="O'Neill B."/>
            <person name="Osman S."/>
            <person name="Markiewicz E."/>
            <person name="Oyono O.L."/>
            <person name="Patti C."/>
            <person name="Phunkhang P."/>
            <person name="Pierre F."/>
            <person name="Priest M."/>
            <person name="Raghuraman S."/>
            <person name="Rege F."/>
            <person name="Reyes R."/>
            <person name="Rise C."/>
            <person name="Rogov P."/>
            <person name="Ross K."/>
            <person name="Ryan E."/>
            <person name="Settipalli S."/>
            <person name="Shea T."/>
            <person name="Sherpa N."/>
            <person name="Shi L."/>
            <person name="Shih D."/>
            <person name="Sparrow T."/>
            <person name="Spaulding J."/>
            <person name="Stalker J."/>
            <person name="Stange-Thomann N."/>
            <person name="Stavropoulos S."/>
            <person name="Stone C."/>
            <person name="Strader C."/>
            <person name="Tesfaye S."/>
            <person name="Thomson T."/>
            <person name="Thoulutsang Y."/>
            <person name="Thoulutsang D."/>
            <person name="Topham K."/>
            <person name="Topping I."/>
            <person name="Tsamla T."/>
            <person name="Vassiliev H."/>
            <person name="Vo A."/>
            <person name="Wangchuk T."/>
            <person name="Wangdi T."/>
            <person name="Weiand M."/>
            <person name="Wilkinson J."/>
            <person name="Wilson A."/>
            <person name="Yadav S."/>
            <person name="Young G."/>
            <person name="Yu Q."/>
            <person name="Zembek L."/>
            <person name="Zhong D."/>
            <person name="Zimmer A."/>
            <person name="Zwirko Z."/>
            <person name="Jaffe D.B."/>
            <person name="Alvarez P."/>
            <person name="Brockman W."/>
            <person name="Butler J."/>
            <person name="Chin C."/>
            <person name="Gnerre S."/>
            <person name="Grabherr M."/>
            <person name="Kleber M."/>
            <person name="Mauceli E."/>
            <person name="MacCallum I."/>
        </authorList>
    </citation>
    <scope>NUCLEOTIDE SEQUENCE [LARGE SCALE GENOMIC DNA]</scope>
    <source>
        <strain evidence="3">MSH-3 / Tucson 14011-0111.49</strain>
    </source>
</reference>
<dbReference type="AlphaFoldDB" id="B4H046"/>
<keyword evidence="1" id="KW-0812">Transmembrane</keyword>
<organism evidence="3">
    <name type="scientific">Drosophila persimilis</name>
    <name type="common">Fruit fly</name>
    <dbReference type="NCBI Taxonomy" id="7234"/>
    <lineage>
        <taxon>Eukaryota</taxon>
        <taxon>Metazoa</taxon>
        <taxon>Ecdysozoa</taxon>
        <taxon>Arthropoda</taxon>
        <taxon>Hexapoda</taxon>
        <taxon>Insecta</taxon>
        <taxon>Pterygota</taxon>
        <taxon>Neoptera</taxon>
        <taxon>Endopterygota</taxon>
        <taxon>Diptera</taxon>
        <taxon>Brachycera</taxon>
        <taxon>Muscomorpha</taxon>
        <taxon>Ephydroidea</taxon>
        <taxon>Drosophilidae</taxon>
        <taxon>Drosophila</taxon>
        <taxon>Sophophora</taxon>
    </lineage>
</organism>
<keyword evidence="3" id="KW-1185">Reference proteome</keyword>